<reference evidence="2 5" key="2">
    <citation type="submission" date="2024-11" db="EMBL/GenBank/DDBJ databases">
        <title>Identification and Characterization of a Novel Fosfomycin Bacillithiol Transferase FosB8 in Paenibacillus illinoisensis.</title>
        <authorList>
            <person name="Lu W."/>
        </authorList>
    </citation>
    <scope>NUCLEOTIDE SEQUENCE [LARGE SCALE GENOMIC DNA]</scope>
    <source>
        <strain evidence="2 5">WP77</strain>
    </source>
</reference>
<dbReference type="RefSeq" id="WP_095358074.1">
    <property type="nucleotide sequence ID" value="NZ_BAAFRC010000001.1"/>
</dbReference>
<dbReference type="Pfam" id="PF19824">
    <property type="entry name" value="Tlp"/>
    <property type="match status" value="1"/>
</dbReference>
<comment type="caution">
    <text evidence="3">The sequence shown here is derived from an EMBL/GenBank/DDBJ whole genome shotgun (WGS) entry which is preliminary data.</text>
</comment>
<evidence type="ECO:0000313" key="2">
    <source>
        <dbReference type="EMBL" id="MFK0521826.1"/>
    </source>
</evidence>
<dbReference type="GeneID" id="98570216"/>
<dbReference type="AlphaFoldDB" id="A0A2W0CQX0"/>
<evidence type="ECO:0000313" key="4">
    <source>
        <dbReference type="Proteomes" id="UP000247459"/>
    </source>
</evidence>
<dbReference type="InterPro" id="IPR017524">
    <property type="entry name" value="SASP_thioredoxin-like"/>
</dbReference>
<accession>A0A2W0CQX0</accession>
<dbReference type="Proteomes" id="UP000247459">
    <property type="component" value="Unassembled WGS sequence"/>
</dbReference>
<feature type="compositionally biased region" description="Basic and acidic residues" evidence="1">
    <location>
        <begin position="39"/>
        <end position="52"/>
    </location>
</feature>
<name>A0A2W0CQX0_9BACL</name>
<sequence>MSKPDNREDNVQHLQNAVQNTIENYREAEDYLEEFGDEIPAREKGQIEEKNERRKHSISGFREEIQDESKHQQNS</sequence>
<reference evidence="3 4" key="1">
    <citation type="submission" date="2018-01" db="EMBL/GenBank/DDBJ databases">
        <title>Genome sequence of the PGP bacterium Paenibacillus illinoisensis E3.</title>
        <authorList>
            <person name="Rolli E."/>
            <person name="Marasco R."/>
            <person name="Bessem C."/>
            <person name="Michoud G."/>
            <person name="Gaiarsa S."/>
            <person name="Borin S."/>
            <person name="Daffonchio D."/>
        </authorList>
    </citation>
    <scope>NUCLEOTIDE SEQUENCE [LARGE SCALE GENOMIC DNA]</scope>
    <source>
        <strain evidence="3 4">E3</strain>
    </source>
</reference>
<evidence type="ECO:0000313" key="5">
    <source>
        <dbReference type="Proteomes" id="UP001618531"/>
    </source>
</evidence>
<proteinExistence type="inferred from homology"/>
<gene>
    <name evidence="2" type="primary">tlp</name>
    <name evidence="2" type="ORF">ACINKY_06390</name>
    <name evidence="3" type="ORF">PIL02S_05481</name>
</gene>
<feature type="compositionally biased region" description="Basic and acidic residues" evidence="1">
    <location>
        <begin position="61"/>
        <end position="75"/>
    </location>
</feature>
<evidence type="ECO:0000256" key="1">
    <source>
        <dbReference type="SAM" id="MobiDB-lite"/>
    </source>
</evidence>
<feature type="region of interest" description="Disordered" evidence="1">
    <location>
        <begin position="37"/>
        <end position="75"/>
    </location>
</feature>
<dbReference type="HAMAP" id="MF_01506">
    <property type="entry name" value="Tlp"/>
    <property type="match status" value="1"/>
</dbReference>
<dbReference type="NCBIfam" id="TIGR03090">
    <property type="entry name" value="SASP_tlp"/>
    <property type="match status" value="1"/>
</dbReference>
<dbReference type="Proteomes" id="UP001618531">
    <property type="component" value="Unassembled WGS sequence"/>
</dbReference>
<organism evidence="3 4">
    <name type="scientific">Paenibacillus illinoisensis</name>
    <dbReference type="NCBI Taxonomy" id="59845"/>
    <lineage>
        <taxon>Bacteria</taxon>
        <taxon>Bacillati</taxon>
        <taxon>Bacillota</taxon>
        <taxon>Bacilli</taxon>
        <taxon>Bacillales</taxon>
        <taxon>Paenibacillaceae</taxon>
        <taxon>Paenibacillus</taxon>
    </lineage>
</organism>
<evidence type="ECO:0000313" key="3">
    <source>
        <dbReference type="EMBL" id="PYY26101.1"/>
    </source>
</evidence>
<protein>
    <submittedName>
        <fullName evidence="2 3">Small acid-soluble spore protein Tlp</fullName>
    </submittedName>
</protein>
<dbReference type="EMBL" id="PRLG01000029">
    <property type="protein sequence ID" value="PYY26101.1"/>
    <property type="molecule type" value="Genomic_DNA"/>
</dbReference>
<dbReference type="OrthoDB" id="1799076at2"/>
<dbReference type="EMBL" id="JBIYSL010000001">
    <property type="protein sequence ID" value="MFK0521826.1"/>
    <property type="molecule type" value="Genomic_DNA"/>
</dbReference>
<keyword evidence="5" id="KW-1185">Reference proteome</keyword>